<gene>
    <name evidence="1" type="ORF">CAL20_18265</name>
</gene>
<proteinExistence type="predicted"/>
<dbReference type="AlphaFoldDB" id="A0A261TZK5"/>
<evidence type="ECO:0000313" key="2">
    <source>
        <dbReference type="Proteomes" id="UP000216885"/>
    </source>
</evidence>
<name>A0A261TZK5_9BORD</name>
<dbReference type="EMBL" id="NEVQ01000017">
    <property type="protein sequence ID" value="OZI54420.1"/>
    <property type="molecule type" value="Genomic_DNA"/>
</dbReference>
<accession>A0A261TZK5</accession>
<reference evidence="1 2" key="1">
    <citation type="submission" date="2017-05" db="EMBL/GenBank/DDBJ databases">
        <title>Complete and WGS of Bordetella genogroups.</title>
        <authorList>
            <person name="Spilker T."/>
            <person name="LiPuma J."/>
        </authorList>
    </citation>
    <scope>NUCLEOTIDE SEQUENCE [LARGE SCALE GENOMIC DNA]</scope>
    <source>
        <strain evidence="1 2">AU9919</strain>
    </source>
</reference>
<organism evidence="1 2">
    <name type="scientific">Bordetella genomosp. 4</name>
    <dbReference type="NCBI Taxonomy" id="463044"/>
    <lineage>
        <taxon>Bacteria</taxon>
        <taxon>Pseudomonadati</taxon>
        <taxon>Pseudomonadota</taxon>
        <taxon>Betaproteobacteria</taxon>
        <taxon>Burkholderiales</taxon>
        <taxon>Alcaligenaceae</taxon>
        <taxon>Bordetella</taxon>
    </lineage>
</organism>
<sequence>MQIETKTNRFDSVKKSLHNLVSLLLTQWQMRSESDAMQYMQCLLFNNETTDKCGRLVAQHEWLRFVGVLGS</sequence>
<dbReference type="Proteomes" id="UP000216885">
    <property type="component" value="Unassembled WGS sequence"/>
</dbReference>
<comment type="caution">
    <text evidence="1">The sequence shown here is derived from an EMBL/GenBank/DDBJ whole genome shotgun (WGS) entry which is preliminary data.</text>
</comment>
<protein>
    <submittedName>
        <fullName evidence="1">Uncharacterized protein</fullName>
    </submittedName>
</protein>
<evidence type="ECO:0000313" key="1">
    <source>
        <dbReference type="EMBL" id="OZI54420.1"/>
    </source>
</evidence>
<keyword evidence="2" id="KW-1185">Reference proteome</keyword>